<dbReference type="NCBIfam" id="TIGR00639">
    <property type="entry name" value="PurN"/>
    <property type="match status" value="1"/>
</dbReference>
<comment type="pathway">
    <text evidence="1 4">Purine metabolism; IMP biosynthesis via de novo pathway; N(2)-formyl-N(1)-(5-phospho-D-ribosyl)glycinamide from N(1)-(5-phospho-D-ribosyl)glycinamide (10-formyl THF route): step 1/1.</text>
</comment>
<dbReference type="InterPro" id="IPR004607">
    <property type="entry name" value="GART"/>
</dbReference>
<dbReference type="GO" id="GO:0004644">
    <property type="term" value="F:phosphoribosylglycinamide formyltransferase activity"/>
    <property type="evidence" value="ECO:0007669"/>
    <property type="project" value="UniProtKB-UniRule"/>
</dbReference>
<feature type="domain" description="Formyl transferase N-terminal" evidence="5">
    <location>
        <begin position="5"/>
        <end position="184"/>
    </location>
</feature>
<keyword evidence="3 4" id="KW-0658">Purine biosynthesis</keyword>
<comment type="caution">
    <text evidence="6">The sequence shown here is derived from an EMBL/GenBank/DDBJ whole genome shotgun (WGS) entry which is preliminary data.</text>
</comment>
<feature type="binding site" evidence="4">
    <location>
        <position position="109"/>
    </location>
    <ligand>
        <name>(6R)-10-formyltetrahydrofolate</name>
        <dbReference type="ChEBI" id="CHEBI:195366"/>
    </ligand>
</feature>
<dbReference type="HAMAP" id="MF_01930">
    <property type="entry name" value="PurN"/>
    <property type="match status" value="1"/>
</dbReference>
<keyword evidence="2 4" id="KW-0808">Transferase</keyword>
<dbReference type="GO" id="GO:0006189">
    <property type="term" value="P:'de novo' IMP biosynthetic process"/>
    <property type="evidence" value="ECO:0007669"/>
    <property type="project" value="UniProtKB-UniRule"/>
</dbReference>
<dbReference type="Proteomes" id="UP001197378">
    <property type="component" value="Unassembled WGS sequence"/>
</dbReference>
<comment type="similarity">
    <text evidence="4">Belongs to the GART family.</text>
</comment>
<dbReference type="CDD" id="cd08645">
    <property type="entry name" value="FMT_core_GART"/>
    <property type="match status" value="1"/>
</dbReference>
<gene>
    <name evidence="4" type="primary">purN</name>
    <name evidence="6" type="ORF">HFQ13_12660</name>
</gene>
<feature type="binding site" evidence="4">
    <location>
        <begin position="14"/>
        <end position="16"/>
    </location>
    <ligand>
        <name>N(1)-(5-phospho-beta-D-ribosyl)glycinamide</name>
        <dbReference type="ChEBI" id="CHEBI:143788"/>
    </ligand>
</feature>
<evidence type="ECO:0000313" key="6">
    <source>
        <dbReference type="EMBL" id="MBU2789044.1"/>
    </source>
</evidence>
<dbReference type="Gene3D" id="3.40.50.170">
    <property type="entry name" value="Formyl transferase, N-terminal domain"/>
    <property type="match status" value="1"/>
</dbReference>
<comment type="function">
    <text evidence="4">Catalyzes the transfer of a formyl group from 10-formyltetrahydrofolate to 5-phospho-ribosyl-glycinamide (GAR), producing 5-phospho-ribosyl-N-formylglycinamide (FGAR) and tetrahydrofolate.</text>
</comment>
<dbReference type="PANTHER" id="PTHR43369:SF2">
    <property type="entry name" value="PHOSPHORIBOSYLGLYCINAMIDE FORMYLTRANSFERASE"/>
    <property type="match status" value="1"/>
</dbReference>
<comment type="caution">
    <text evidence="4">Lacks conserved residue(s) required for the propagation of feature annotation.</text>
</comment>
<evidence type="ECO:0000256" key="4">
    <source>
        <dbReference type="HAMAP-Rule" id="MF_01930"/>
    </source>
</evidence>
<proteinExistence type="inferred from homology"/>
<dbReference type="EC" id="2.1.2.2" evidence="4"/>
<comment type="catalytic activity">
    <reaction evidence="4">
        <text>N(1)-(5-phospho-beta-D-ribosyl)glycinamide + (6R)-10-formyltetrahydrofolate = N(2)-formyl-N(1)-(5-phospho-beta-D-ribosyl)glycinamide + (6S)-5,6,7,8-tetrahydrofolate + H(+)</text>
        <dbReference type="Rhea" id="RHEA:15053"/>
        <dbReference type="ChEBI" id="CHEBI:15378"/>
        <dbReference type="ChEBI" id="CHEBI:57453"/>
        <dbReference type="ChEBI" id="CHEBI:143788"/>
        <dbReference type="ChEBI" id="CHEBI:147286"/>
        <dbReference type="ChEBI" id="CHEBI:195366"/>
        <dbReference type="EC" id="2.1.2.2"/>
    </reaction>
</comment>
<evidence type="ECO:0000259" key="5">
    <source>
        <dbReference type="Pfam" id="PF00551"/>
    </source>
</evidence>
<reference evidence="6" key="1">
    <citation type="journal article" date="2021" name="ISME J.">
        <title>Genomic evolution of the class Acidithiobacillia: deep-branching Proteobacteria living in extreme acidic conditions.</title>
        <authorList>
            <person name="Moya-Beltran A."/>
            <person name="Beard S."/>
            <person name="Rojas-Villalobos C."/>
            <person name="Issotta F."/>
            <person name="Gallardo Y."/>
            <person name="Ulloa R."/>
            <person name="Giaveno A."/>
            <person name="Degli Esposti M."/>
            <person name="Johnson D.B."/>
            <person name="Quatrini R."/>
        </authorList>
    </citation>
    <scope>NUCLEOTIDE SEQUENCE</scope>
    <source>
        <strain evidence="6">VAN18-1</strain>
    </source>
</reference>
<dbReference type="PANTHER" id="PTHR43369">
    <property type="entry name" value="PHOSPHORIBOSYLGLYCINAMIDE FORMYLTRANSFERASE"/>
    <property type="match status" value="1"/>
</dbReference>
<keyword evidence="7" id="KW-1185">Reference proteome</keyword>
<name>A0AAE2YRJ4_9PROT</name>
<organism evidence="6 7">
    <name type="scientific">Igneacidithiobacillus copahuensis</name>
    <dbReference type="NCBI Taxonomy" id="2724909"/>
    <lineage>
        <taxon>Bacteria</taxon>
        <taxon>Pseudomonadati</taxon>
        <taxon>Pseudomonadota</taxon>
        <taxon>Acidithiobacillia</taxon>
        <taxon>Acidithiobacillales</taxon>
        <taxon>Acidithiobacillaceae</taxon>
        <taxon>Igneacidithiobacillus</taxon>
    </lineage>
</organism>
<evidence type="ECO:0000256" key="2">
    <source>
        <dbReference type="ARBA" id="ARBA00022679"/>
    </source>
</evidence>
<evidence type="ECO:0000256" key="3">
    <source>
        <dbReference type="ARBA" id="ARBA00022755"/>
    </source>
</evidence>
<dbReference type="EMBL" id="JAAXYO010000180">
    <property type="protein sequence ID" value="MBU2789044.1"/>
    <property type="molecule type" value="Genomic_DNA"/>
</dbReference>
<dbReference type="AlphaFoldDB" id="A0AAE2YRJ4"/>
<protein>
    <recommendedName>
        <fullName evidence="4">Phosphoribosylglycinamide formyltransferase</fullName>
        <ecNumber evidence="4">2.1.2.2</ecNumber>
    </recommendedName>
    <alternativeName>
        <fullName evidence="4">5'-phosphoribosylglycinamide transformylase</fullName>
    </alternativeName>
    <alternativeName>
        <fullName evidence="4">GAR transformylase</fullName>
        <shortName evidence="4">GART</shortName>
    </alternativeName>
</protein>
<sequence>MTEQRLVVLISGRGSNLRAIQQACASGQLPARITAVISNRADAAGLAWCRDVDLTAQVIAHKSFSTRADFDRALAAAIDTHNPDWIVLAGFMRQLTDAFVQRYLGRLINIHPSLLPAFPGLHTHQQALQAGVRWHGASVHFVTPELDAGPIIAQGVLPVRSDDTPESLSARVLALEHQLYPQALGHLLRGDCVLERGQTRWRHAYQSPDLAGINPQRQA</sequence>
<evidence type="ECO:0000313" key="7">
    <source>
        <dbReference type="Proteomes" id="UP001197378"/>
    </source>
</evidence>
<evidence type="ECO:0000256" key="1">
    <source>
        <dbReference type="ARBA" id="ARBA00005054"/>
    </source>
</evidence>
<feature type="active site" description="Proton donor" evidence="4">
    <location>
        <position position="111"/>
    </location>
</feature>
<feature type="site" description="Raises pKa of active site His" evidence="4">
    <location>
        <position position="147"/>
    </location>
</feature>
<dbReference type="InterPro" id="IPR002376">
    <property type="entry name" value="Formyl_transf_N"/>
</dbReference>
<accession>A0AAE2YRJ4</accession>
<dbReference type="GO" id="GO:0005829">
    <property type="term" value="C:cytosol"/>
    <property type="evidence" value="ECO:0007669"/>
    <property type="project" value="TreeGrafter"/>
</dbReference>
<dbReference type="Pfam" id="PF00551">
    <property type="entry name" value="Formyl_trans_N"/>
    <property type="match status" value="1"/>
</dbReference>
<dbReference type="InterPro" id="IPR036477">
    <property type="entry name" value="Formyl_transf_N_sf"/>
</dbReference>
<feature type="binding site" evidence="4">
    <location>
        <position position="67"/>
    </location>
    <ligand>
        <name>(6R)-10-formyltetrahydrofolate</name>
        <dbReference type="ChEBI" id="CHEBI:195366"/>
    </ligand>
</feature>
<dbReference type="SUPFAM" id="SSF53328">
    <property type="entry name" value="Formyltransferase"/>
    <property type="match status" value="1"/>
</dbReference>
<dbReference type="RefSeq" id="WP_215870980.1">
    <property type="nucleotide sequence ID" value="NZ_JAAXYO010000180.1"/>
</dbReference>